<dbReference type="PROSITE" id="PS00452">
    <property type="entry name" value="GUANYLATE_CYCLASE_1"/>
    <property type="match status" value="1"/>
</dbReference>
<keyword evidence="4 15" id="KW-0812">Transmembrane</keyword>
<dbReference type="EC" id="4.6.1.2" evidence="3 12"/>
<dbReference type="SMART" id="SM00044">
    <property type="entry name" value="CYCc"/>
    <property type="match status" value="1"/>
</dbReference>
<dbReference type="Gene3D" id="3.30.70.1230">
    <property type="entry name" value="Nucleotide cyclase"/>
    <property type="match status" value="1"/>
</dbReference>
<feature type="signal peptide" evidence="16">
    <location>
        <begin position="1"/>
        <end position="28"/>
    </location>
</feature>
<dbReference type="GO" id="GO:0005886">
    <property type="term" value="C:plasma membrane"/>
    <property type="evidence" value="ECO:0007669"/>
    <property type="project" value="TreeGrafter"/>
</dbReference>
<dbReference type="InterPro" id="IPR050401">
    <property type="entry name" value="Cyclic_nucleotide_synthase"/>
</dbReference>
<dbReference type="GO" id="GO:0001653">
    <property type="term" value="F:peptide receptor activity"/>
    <property type="evidence" value="ECO:0007669"/>
    <property type="project" value="TreeGrafter"/>
</dbReference>
<dbReference type="KEGG" id="dwi:6650233"/>
<evidence type="ECO:0000256" key="1">
    <source>
        <dbReference type="ARBA" id="ARBA00001436"/>
    </source>
</evidence>
<evidence type="ECO:0000256" key="9">
    <source>
        <dbReference type="ARBA" id="ARBA00023239"/>
    </source>
</evidence>
<evidence type="ECO:0000256" key="10">
    <source>
        <dbReference type="ARBA" id="ARBA00023293"/>
    </source>
</evidence>
<dbReference type="InterPro" id="IPR011009">
    <property type="entry name" value="Kinase-like_dom_sf"/>
</dbReference>
<keyword evidence="5" id="KW-0547">Nucleotide-binding</keyword>
<evidence type="ECO:0000259" key="17">
    <source>
        <dbReference type="PROSITE" id="PS50011"/>
    </source>
</evidence>
<dbReference type="SUPFAM" id="SSF56112">
    <property type="entry name" value="Protein kinase-like (PK-like)"/>
    <property type="match status" value="1"/>
</dbReference>
<feature type="compositionally biased region" description="Polar residues" evidence="14">
    <location>
        <begin position="1380"/>
        <end position="1399"/>
    </location>
</feature>
<name>B4NJ46_DROWI</name>
<protein>
    <recommendedName>
        <fullName evidence="3 12">Guanylate cyclase</fullName>
        <ecNumber evidence="3 12">4.6.1.2</ecNumber>
    </recommendedName>
</protein>
<dbReference type="InterPro" id="IPR000719">
    <property type="entry name" value="Prot_kinase_dom"/>
</dbReference>
<dbReference type="GO" id="GO:0035556">
    <property type="term" value="P:intracellular signal transduction"/>
    <property type="evidence" value="ECO:0007669"/>
    <property type="project" value="InterPro"/>
</dbReference>
<evidence type="ECO:0000256" key="3">
    <source>
        <dbReference type="ARBA" id="ARBA00012202"/>
    </source>
</evidence>
<dbReference type="GO" id="GO:0004383">
    <property type="term" value="F:guanylate cyclase activity"/>
    <property type="evidence" value="ECO:0007669"/>
    <property type="project" value="UniProtKB-EC"/>
</dbReference>
<comment type="subcellular location">
    <subcellularLocation>
        <location evidence="2">Membrane</location>
        <topology evidence="2">Single-pass membrane protein</topology>
    </subcellularLocation>
</comment>
<evidence type="ECO:0000256" key="11">
    <source>
        <dbReference type="RuleBase" id="RU000405"/>
    </source>
</evidence>
<accession>B4NJ46</accession>
<comment type="catalytic activity">
    <reaction evidence="1 12">
        <text>GTP = 3',5'-cyclic GMP + diphosphate</text>
        <dbReference type="Rhea" id="RHEA:13665"/>
        <dbReference type="ChEBI" id="CHEBI:33019"/>
        <dbReference type="ChEBI" id="CHEBI:37565"/>
        <dbReference type="ChEBI" id="CHEBI:57746"/>
        <dbReference type="EC" id="4.6.1.2"/>
    </reaction>
</comment>
<dbReference type="InterPro" id="IPR018297">
    <property type="entry name" value="A/G_cyclase_CS"/>
</dbReference>
<dbReference type="Pfam" id="PF07714">
    <property type="entry name" value="PK_Tyr_Ser-Thr"/>
    <property type="match status" value="1"/>
</dbReference>
<dbReference type="GO" id="GO:0005524">
    <property type="term" value="F:ATP binding"/>
    <property type="evidence" value="ECO:0007669"/>
    <property type="project" value="InterPro"/>
</dbReference>
<keyword evidence="20" id="KW-1185">Reference proteome</keyword>
<dbReference type="Proteomes" id="UP000007798">
    <property type="component" value="Unassembled WGS sequence"/>
</dbReference>
<dbReference type="SUPFAM" id="SSF55073">
    <property type="entry name" value="Nucleotide cyclase"/>
    <property type="match status" value="1"/>
</dbReference>
<feature type="compositionally biased region" description="Low complexity" evidence="14">
    <location>
        <begin position="1353"/>
        <end position="1371"/>
    </location>
</feature>
<dbReference type="Pfam" id="PF00211">
    <property type="entry name" value="Guanylate_cyc"/>
    <property type="match status" value="1"/>
</dbReference>
<evidence type="ECO:0000256" key="8">
    <source>
        <dbReference type="ARBA" id="ARBA00023180"/>
    </source>
</evidence>
<keyword evidence="6 15" id="KW-1133">Transmembrane helix</keyword>
<evidence type="ECO:0000256" key="7">
    <source>
        <dbReference type="ARBA" id="ARBA00023136"/>
    </source>
</evidence>
<evidence type="ECO:0000256" key="13">
    <source>
        <dbReference type="SAM" id="Coils"/>
    </source>
</evidence>
<evidence type="ECO:0000256" key="16">
    <source>
        <dbReference type="SAM" id="SignalP"/>
    </source>
</evidence>
<dbReference type="FunFam" id="1.10.510.10:FF:000801">
    <property type="entry name" value="Guanylate cyclase"/>
    <property type="match status" value="1"/>
</dbReference>
<feature type="transmembrane region" description="Helical" evidence="15">
    <location>
        <begin position="655"/>
        <end position="679"/>
    </location>
</feature>
<dbReference type="Gene3D" id="1.10.510.10">
    <property type="entry name" value="Transferase(Phosphotransferase) domain 1"/>
    <property type="match status" value="1"/>
</dbReference>
<feature type="region of interest" description="Disordered" evidence="14">
    <location>
        <begin position="113"/>
        <end position="180"/>
    </location>
</feature>
<dbReference type="InterPro" id="IPR001054">
    <property type="entry name" value="A/G_cyclase"/>
</dbReference>
<feature type="compositionally biased region" description="Low complexity" evidence="14">
    <location>
        <begin position="279"/>
        <end position="303"/>
    </location>
</feature>
<dbReference type="CDD" id="cd07302">
    <property type="entry name" value="CHD"/>
    <property type="match status" value="1"/>
</dbReference>
<evidence type="ECO:0000259" key="18">
    <source>
        <dbReference type="PROSITE" id="PS50125"/>
    </source>
</evidence>
<evidence type="ECO:0000256" key="15">
    <source>
        <dbReference type="SAM" id="Phobius"/>
    </source>
</evidence>
<feature type="domain" description="Guanylate cyclase" evidence="18">
    <location>
        <begin position="1139"/>
        <end position="1268"/>
    </location>
</feature>
<evidence type="ECO:0000256" key="2">
    <source>
        <dbReference type="ARBA" id="ARBA00004167"/>
    </source>
</evidence>
<keyword evidence="16" id="KW-0732">Signal</keyword>
<keyword evidence="13" id="KW-0175">Coiled coil</keyword>
<feature type="compositionally biased region" description="Polar residues" evidence="14">
    <location>
        <begin position="114"/>
        <end position="126"/>
    </location>
</feature>
<evidence type="ECO:0000313" key="19">
    <source>
        <dbReference type="EMBL" id="EDW83839.2"/>
    </source>
</evidence>
<feature type="region of interest" description="Disordered" evidence="14">
    <location>
        <begin position="271"/>
        <end position="306"/>
    </location>
</feature>
<evidence type="ECO:0000313" key="20">
    <source>
        <dbReference type="Proteomes" id="UP000007798"/>
    </source>
</evidence>
<dbReference type="Gene3D" id="6.10.250.780">
    <property type="match status" value="1"/>
</dbReference>
<evidence type="ECO:0000256" key="12">
    <source>
        <dbReference type="RuleBase" id="RU003431"/>
    </source>
</evidence>
<feature type="compositionally biased region" description="Low complexity" evidence="14">
    <location>
        <begin position="1675"/>
        <end position="1692"/>
    </location>
</feature>
<dbReference type="FunCoup" id="B4NJ46">
    <property type="interactions" value="175"/>
</dbReference>
<dbReference type="GO" id="GO:0004672">
    <property type="term" value="F:protein kinase activity"/>
    <property type="evidence" value="ECO:0007669"/>
    <property type="project" value="InterPro"/>
</dbReference>
<feature type="region of interest" description="Disordered" evidence="14">
    <location>
        <begin position="1600"/>
        <end position="1694"/>
    </location>
</feature>
<dbReference type="PANTHER" id="PTHR11920:SF462">
    <property type="entry name" value="GUANYLATE CYCLASE"/>
    <property type="match status" value="1"/>
</dbReference>
<keyword evidence="7 15" id="KW-0472">Membrane</keyword>
<feature type="coiled-coil region" evidence="13">
    <location>
        <begin position="1076"/>
        <end position="1103"/>
    </location>
</feature>
<dbReference type="eggNOG" id="KOG1023">
    <property type="taxonomic scope" value="Eukaryota"/>
</dbReference>
<gene>
    <name evidence="19" type="primary">Dwil\GK13470</name>
    <name evidence="19" type="ORF">Dwil_GK13470</name>
</gene>
<evidence type="ECO:0000256" key="14">
    <source>
        <dbReference type="SAM" id="MobiDB-lite"/>
    </source>
</evidence>
<dbReference type="STRING" id="7260.B4NJ46"/>
<keyword evidence="10 12" id="KW-0141">cGMP biosynthesis</keyword>
<dbReference type="PROSITE" id="PS50125">
    <property type="entry name" value="GUANYLATE_CYCLASE_2"/>
    <property type="match status" value="1"/>
</dbReference>
<dbReference type="FunFam" id="3.30.70.1230:FF:000039">
    <property type="entry name" value="Guanylate cyclase"/>
    <property type="match status" value="1"/>
</dbReference>
<sequence length="1731" mass="190337">MKLTICQIAKLFLLLTAFFFLNSHNVASFAFSSYPSTNTNNNNKVTTIATSSSNSSASFFSTHNLFPTASSLGVLVVTKTATDVAATTSPTATAETTWTSALTTAATRPTLASNSILSTTATTSRITPKPRNAHEAERQKRQKQEPTRRQQQQHQRQEEPQRQQQQNQRQRRQKQKQQLDAAAQRVGVLIPPSLHIDMMHVQQGFHHFLDFFQLHLSNANVEFLPDVDLSGFIKLLELPKYTSVVKTLNAGINVDTNLDVDVAKVDIDPAVKQPRQQHQHQQQLSADALSAAANEQEQQQQQQLVKETHWNDARSLGHCHQLAEQLAHDYNKSIVLWPCPRMKISSNFLPSFEAISLAIQSIASKLNWTQVDIYVGDDNWGLGLAIAANLHIPYRIEIGGTIRDLDEEDKPGKAIIITAPLNDESTLRLLASQKQNSQNANTKTKSNSPPQRPKILLIDMVASSLNVEHRFYKYLSSIRNAGHLQPAAAAVMGNLSSGLVTSNLLVLTLLSDRHRYYLNASGEMQATMQHFRRNSTIQSYGNGNSTQRLSPFMNLFSLYDMIVSHITMNASQREAIPKYDFIVLDIVRTNYNNSSSSNILNTIPTIYKWRPLLLLEYDEWGNKGESYITHSIQPGYDEWLLHSSIKLWHCGAICWTIVAICVGMLLIIVAATVASAIAMRNYFLRKRLSKGPNKIVLSPSDFVFPVDSRRVDEGIEAMLCCWLQQLQEFGGPEVDKPDLLKGSIGSLKNLGFVIPGAAAPGNNSGAAAVAVAGGAPATAATTTANGKSGSSATGSLARHNPAHLDMRARYNGDLVQLKEVHMNGSTELRTKAMDLLVMAHGLRHENINPLIGWLSDPNRTAMVFDYCSRGSLQDVLIMDEIKLDWSFRLSLLTDLVRGMRYLHASPLRVHGALTSRNCVVDARWVLKITDYGLNSFYESQGLPPMPRSAKELLWTAPELLRTMKTHQHQHTHHHQHGRIQLGTQLGDVYSFGIIMQEVVVRGEPYCMLSLAPEDIIAKIKKPPPLIRPSVSKGAAPPEAINIMRQCWAEQPDMRPDFNSVYERFKMLNHGRKVNFVDTMFQMLEKYSNNLEELIRERTEQLDIERKKTEQLLNRMLPSSVAEKLKMGLGVDPEEFSDVTIYFSDIVGFTTIAAHCSPVQVVDLLNDLYTIFDATINAYNVYKVETIGDAYMVVSGLPVKIPDHAEQIATMALDLLHQSGRFNVKHLPGVPLQLRIGLHTGPCCAGVVGLTMPRYCLFGDTVNTASRMESTGSSWRIHMSQETRDRLEAQGGYAIEPRGLIDIKGKGMMNTFWLLGKKGFDKPLPVPPPIGESHGLDESLIRNSITLKAQANKSRTSTNPSSSQSSSLAGESVEVKVEITPPSNMTEVGSSQLPNSYSLDSNSTTTISPNTTLCPEFPTKTPSSTSPQSRKLSELTPDNLLNPNSFNRLPNSTGGSSSRLYKKIEEMMDLSSPYNHYKCLSPSESNLTQFYDGKYLYGNAGGGPGGGMPCGGGGGGVCGGAAAGIGASHMVGGATGPGSGGNLCKFDGKPGSSRLLRRQFSLDRDDQQSKAEHQHQQHSLQVTNYAALVHASKNQILDIPLLHDTNSRSPKGTLTRAHKQNSTSITQDLEKIEEIPLSPASSQHHSSLDSNLNRSPPSTLEAQSPPLPQSHGNTQLSPPLLSAPTSPAPSRTLNGINAHTHVSHHANANANGNTSPNPAPELTLNVEQLLSR</sequence>
<dbReference type="InterPro" id="IPR029787">
    <property type="entry name" value="Nucleotide_cyclase"/>
</dbReference>
<feature type="compositionally biased region" description="Polar residues" evidence="14">
    <location>
        <begin position="1438"/>
        <end position="1455"/>
    </location>
</feature>
<dbReference type="EMBL" id="CH964272">
    <property type="protein sequence ID" value="EDW83839.2"/>
    <property type="molecule type" value="Genomic_DNA"/>
</dbReference>
<dbReference type="InterPro" id="IPR001245">
    <property type="entry name" value="Ser-Thr/Tyr_kinase_cat_dom"/>
</dbReference>
<feature type="region of interest" description="Disordered" evidence="14">
    <location>
        <begin position="1348"/>
        <end position="1455"/>
    </location>
</feature>
<feature type="compositionally biased region" description="Basic and acidic residues" evidence="14">
    <location>
        <begin position="132"/>
        <end position="148"/>
    </location>
</feature>
<feature type="compositionally biased region" description="Low complexity" evidence="14">
    <location>
        <begin position="1400"/>
        <end position="1426"/>
    </location>
</feature>
<dbReference type="GO" id="GO:0004016">
    <property type="term" value="F:adenylate cyclase activity"/>
    <property type="evidence" value="ECO:0007669"/>
    <property type="project" value="TreeGrafter"/>
</dbReference>
<reference evidence="19 20" key="1">
    <citation type="journal article" date="2007" name="Nature">
        <title>Evolution of genes and genomes on the Drosophila phylogeny.</title>
        <authorList>
            <consortium name="Drosophila 12 Genomes Consortium"/>
            <person name="Clark A.G."/>
            <person name="Eisen M.B."/>
            <person name="Smith D.R."/>
            <person name="Bergman C.M."/>
            <person name="Oliver B."/>
            <person name="Markow T.A."/>
            <person name="Kaufman T.C."/>
            <person name="Kellis M."/>
            <person name="Gelbart W."/>
            <person name="Iyer V.N."/>
            <person name="Pollard D.A."/>
            <person name="Sackton T.B."/>
            <person name="Larracuente A.M."/>
            <person name="Singh N.D."/>
            <person name="Abad J.P."/>
            <person name="Abt D.N."/>
            <person name="Adryan B."/>
            <person name="Aguade M."/>
            <person name="Akashi H."/>
            <person name="Anderson W.W."/>
            <person name="Aquadro C.F."/>
            <person name="Ardell D.H."/>
            <person name="Arguello R."/>
            <person name="Artieri C.G."/>
            <person name="Barbash D.A."/>
            <person name="Barker D."/>
            <person name="Barsanti P."/>
            <person name="Batterham P."/>
            <person name="Batzoglou S."/>
            <person name="Begun D."/>
            <person name="Bhutkar A."/>
            <person name="Blanco E."/>
            <person name="Bosak S.A."/>
            <person name="Bradley R.K."/>
            <person name="Brand A.D."/>
            <person name="Brent M.R."/>
            <person name="Brooks A.N."/>
            <person name="Brown R.H."/>
            <person name="Butlin R.K."/>
            <person name="Caggese C."/>
            <person name="Calvi B.R."/>
            <person name="Bernardo de Carvalho A."/>
            <person name="Caspi A."/>
            <person name="Castrezana S."/>
            <person name="Celniker S.E."/>
            <person name="Chang J.L."/>
            <person name="Chapple C."/>
            <person name="Chatterji S."/>
            <person name="Chinwalla A."/>
            <person name="Civetta A."/>
            <person name="Clifton S.W."/>
            <person name="Comeron J.M."/>
            <person name="Costello J.C."/>
            <person name="Coyne J.A."/>
            <person name="Daub J."/>
            <person name="David R.G."/>
            <person name="Delcher A.L."/>
            <person name="Delehaunty K."/>
            <person name="Do C.B."/>
            <person name="Ebling H."/>
            <person name="Edwards K."/>
            <person name="Eickbush T."/>
            <person name="Evans J.D."/>
            <person name="Filipski A."/>
            <person name="Findeiss S."/>
            <person name="Freyhult E."/>
            <person name="Fulton L."/>
            <person name="Fulton R."/>
            <person name="Garcia A.C."/>
            <person name="Gardiner A."/>
            <person name="Garfield D.A."/>
            <person name="Garvin B.E."/>
            <person name="Gibson G."/>
            <person name="Gilbert D."/>
            <person name="Gnerre S."/>
            <person name="Godfrey J."/>
            <person name="Good R."/>
            <person name="Gotea V."/>
            <person name="Gravely B."/>
            <person name="Greenberg A.J."/>
            <person name="Griffiths-Jones S."/>
            <person name="Gross S."/>
            <person name="Guigo R."/>
            <person name="Gustafson E.A."/>
            <person name="Haerty W."/>
            <person name="Hahn M.W."/>
            <person name="Halligan D.L."/>
            <person name="Halpern A.L."/>
            <person name="Halter G.M."/>
            <person name="Han M.V."/>
            <person name="Heger A."/>
            <person name="Hillier L."/>
            <person name="Hinrichs A.S."/>
            <person name="Holmes I."/>
            <person name="Hoskins R.A."/>
            <person name="Hubisz M.J."/>
            <person name="Hultmark D."/>
            <person name="Huntley M.A."/>
            <person name="Jaffe D.B."/>
            <person name="Jagadeeshan S."/>
            <person name="Jeck W.R."/>
            <person name="Johnson J."/>
            <person name="Jones C.D."/>
            <person name="Jordan W.C."/>
            <person name="Karpen G.H."/>
            <person name="Kataoka E."/>
            <person name="Keightley P.D."/>
            <person name="Kheradpour P."/>
            <person name="Kirkness E.F."/>
            <person name="Koerich L.B."/>
            <person name="Kristiansen K."/>
            <person name="Kudrna D."/>
            <person name="Kulathinal R.J."/>
            <person name="Kumar S."/>
            <person name="Kwok R."/>
            <person name="Lander E."/>
            <person name="Langley C.H."/>
            <person name="Lapoint R."/>
            <person name="Lazzaro B.P."/>
            <person name="Lee S.J."/>
            <person name="Levesque L."/>
            <person name="Li R."/>
            <person name="Lin C.F."/>
            <person name="Lin M.F."/>
            <person name="Lindblad-Toh K."/>
            <person name="Llopart A."/>
            <person name="Long M."/>
            <person name="Low L."/>
            <person name="Lozovsky E."/>
            <person name="Lu J."/>
            <person name="Luo M."/>
            <person name="Machado C.A."/>
            <person name="Makalowski W."/>
            <person name="Marzo M."/>
            <person name="Matsuda M."/>
            <person name="Matzkin L."/>
            <person name="McAllister B."/>
            <person name="McBride C.S."/>
            <person name="McKernan B."/>
            <person name="McKernan K."/>
            <person name="Mendez-Lago M."/>
            <person name="Minx P."/>
            <person name="Mollenhauer M.U."/>
            <person name="Montooth K."/>
            <person name="Mount S.M."/>
            <person name="Mu X."/>
            <person name="Myers E."/>
            <person name="Negre B."/>
            <person name="Newfeld S."/>
            <person name="Nielsen R."/>
            <person name="Noor M.A."/>
            <person name="O'Grady P."/>
            <person name="Pachter L."/>
            <person name="Papaceit M."/>
            <person name="Parisi M.J."/>
            <person name="Parisi M."/>
            <person name="Parts L."/>
            <person name="Pedersen J.S."/>
            <person name="Pesole G."/>
            <person name="Phillippy A.M."/>
            <person name="Ponting C.P."/>
            <person name="Pop M."/>
            <person name="Porcelli D."/>
            <person name="Powell J.R."/>
            <person name="Prohaska S."/>
            <person name="Pruitt K."/>
            <person name="Puig M."/>
            <person name="Quesneville H."/>
            <person name="Ram K.R."/>
            <person name="Rand D."/>
            <person name="Rasmussen M.D."/>
            <person name="Reed L.K."/>
            <person name="Reenan R."/>
            <person name="Reily A."/>
            <person name="Remington K.A."/>
            <person name="Rieger T.T."/>
            <person name="Ritchie M.G."/>
            <person name="Robin C."/>
            <person name="Rogers Y.H."/>
            <person name="Rohde C."/>
            <person name="Rozas J."/>
            <person name="Rubenfield M.J."/>
            <person name="Ruiz A."/>
            <person name="Russo S."/>
            <person name="Salzberg S.L."/>
            <person name="Sanchez-Gracia A."/>
            <person name="Saranga D.J."/>
            <person name="Sato H."/>
            <person name="Schaeffer S.W."/>
            <person name="Schatz M.C."/>
            <person name="Schlenke T."/>
            <person name="Schwartz R."/>
            <person name="Segarra C."/>
            <person name="Singh R.S."/>
            <person name="Sirot L."/>
            <person name="Sirota M."/>
            <person name="Sisneros N.B."/>
            <person name="Smith C.D."/>
            <person name="Smith T.F."/>
            <person name="Spieth J."/>
            <person name="Stage D.E."/>
            <person name="Stark A."/>
            <person name="Stephan W."/>
            <person name="Strausberg R.L."/>
            <person name="Strempel S."/>
            <person name="Sturgill D."/>
            <person name="Sutton G."/>
            <person name="Sutton G.G."/>
            <person name="Tao W."/>
            <person name="Teichmann S."/>
            <person name="Tobari Y.N."/>
            <person name="Tomimura Y."/>
            <person name="Tsolas J.M."/>
            <person name="Valente V.L."/>
            <person name="Venter E."/>
            <person name="Venter J.C."/>
            <person name="Vicario S."/>
            <person name="Vieira F.G."/>
            <person name="Vilella A.J."/>
            <person name="Villasante A."/>
            <person name="Walenz B."/>
            <person name="Wang J."/>
            <person name="Wasserman M."/>
            <person name="Watts T."/>
            <person name="Wilson D."/>
            <person name="Wilson R.K."/>
            <person name="Wing R.A."/>
            <person name="Wolfner M.F."/>
            <person name="Wong A."/>
            <person name="Wong G.K."/>
            <person name="Wu C.I."/>
            <person name="Wu G."/>
            <person name="Yamamoto D."/>
            <person name="Yang H.P."/>
            <person name="Yang S.P."/>
            <person name="Yorke J.A."/>
            <person name="Yoshida K."/>
            <person name="Zdobnov E."/>
            <person name="Zhang P."/>
            <person name="Zhang Y."/>
            <person name="Zimin A.V."/>
            <person name="Baldwin J."/>
            <person name="Abdouelleil A."/>
            <person name="Abdulkadir J."/>
            <person name="Abebe A."/>
            <person name="Abera B."/>
            <person name="Abreu J."/>
            <person name="Acer S.C."/>
            <person name="Aftuck L."/>
            <person name="Alexander A."/>
            <person name="An P."/>
            <person name="Anderson E."/>
            <person name="Anderson S."/>
            <person name="Arachi H."/>
            <person name="Azer M."/>
            <person name="Bachantsang P."/>
            <person name="Barry A."/>
            <person name="Bayul T."/>
            <person name="Berlin A."/>
            <person name="Bessette D."/>
            <person name="Bloom T."/>
            <person name="Blye J."/>
            <person name="Boguslavskiy L."/>
            <person name="Bonnet C."/>
            <person name="Boukhgalter B."/>
            <person name="Bourzgui I."/>
            <person name="Brown A."/>
            <person name="Cahill P."/>
            <person name="Channer S."/>
            <person name="Cheshatsang Y."/>
            <person name="Chuda L."/>
            <person name="Citroen M."/>
            <person name="Collymore A."/>
            <person name="Cooke P."/>
            <person name="Costello M."/>
            <person name="D'Aco K."/>
            <person name="Daza R."/>
            <person name="De Haan G."/>
            <person name="DeGray S."/>
            <person name="DeMaso C."/>
            <person name="Dhargay N."/>
            <person name="Dooley K."/>
            <person name="Dooley E."/>
            <person name="Doricent M."/>
            <person name="Dorje P."/>
            <person name="Dorjee K."/>
            <person name="Dupes A."/>
            <person name="Elong R."/>
            <person name="Falk J."/>
            <person name="Farina A."/>
            <person name="Faro S."/>
            <person name="Ferguson D."/>
            <person name="Fisher S."/>
            <person name="Foley C.D."/>
            <person name="Franke A."/>
            <person name="Friedrich D."/>
            <person name="Gadbois L."/>
            <person name="Gearin G."/>
            <person name="Gearin C.R."/>
            <person name="Giannoukos G."/>
            <person name="Goode T."/>
            <person name="Graham J."/>
            <person name="Grandbois E."/>
            <person name="Grewal S."/>
            <person name="Gyaltsen K."/>
            <person name="Hafez N."/>
            <person name="Hagos B."/>
            <person name="Hall J."/>
            <person name="Henson C."/>
            <person name="Hollinger A."/>
            <person name="Honan T."/>
            <person name="Huard M.D."/>
            <person name="Hughes L."/>
            <person name="Hurhula B."/>
            <person name="Husby M.E."/>
            <person name="Kamat A."/>
            <person name="Kanga B."/>
            <person name="Kashin S."/>
            <person name="Khazanovich D."/>
            <person name="Kisner P."/>
            <person name="Lance K."/>
            <person name="Lara M."/>
            <person name="Lee W."/>
            <person name="Lennon N."/>
            <person name="Letendre F."/>
            <person name="LeVine R."/>
            <person name="Lipovsky A."/>
            <person name="Liu X."/>
            <person name="Liu J."/>
            <person name="Liu S."/>
            <person name="Lokyitsang T."/>
            <person name="Lokyitsang Y."/>
            <person name="Lubonja R."/>
            <person name="Lui A."/>
            <person name="MacDonald P."/>
            <person name="Magnisalis V."/>
            <person name="Maru K."/>
            <person name="Matthews C."/>
            <person name="McCusker W."/>
            <person name="McDonough S."/>
            <person name="Mehta T."/>
            <person name="Meldrim J."/>
            <person name="Meneus L."/>
            <person name="Mihai O."/>
            <person name="Mihalev A."/>
            <person name="Mihova T."/>
            <person name="Mittelman R."/>
            <person name="Mlenga V."/>
            <person name="Montmayeur A."/>
            <person name="Mulrain L."/>
            <person name="Navidi A."/>
            <person name="Naylor J."/>
            <person name="Negash T."/>
            <person name="Nguyen T."/>
            <person name="Nguyen N."/>
            <person name="Nicol R."/>
            <person name="Norbu C."/>
            <person name="Norbu N."/>
            <person name="Novod N."/>
            <person name="O'Neill B."/>
            <person name="Osman S."/>
            <person name="Markiewicz E."/>
            <person name="Oyono O.L."/>
            <person name="Patti C."/>
            <person name="Phunkhang P."/>
            <person name="Pierre F."/>
            <person name="Priest M."/>
            <person name="Raghuraman S."/>
            <person name="Rege F."/>
            <person name="Reyes R."/>
            <person name="Rise C."/>
            <person name="Rogov P."/>
            <person name="Ross K."/>
            <person name="Ryan E."/>
            <person name="Settipalli S."/>
            <person name="Shea T."/>
            <person name="Sherpa N."/>
            <person name="Shi L."/>
            <person name="Shih D."/>
            <person name="Sparrow T."/>
            <person name="Spaulding J."/>
            <person name="Stalker J."/>
            <person name="Stange-Thomann N."/>
            <person name="Stavropoulos S."/>
            <person name="Stone C."/>
            <person name="Strader C."/>
            <person name="Tesfaye S."/>
            <person name="Thomson T."/>
            <person name="Thoulutsang Y."/>
            <person name="Thoulutsang D."/>
            <person name="Topham K."/>
            <person name="Topping I."/>
            <person name="Tsamla T."/>
            <person name="Vassiliev H."/>
            <person name="Vo A."/>
            <person name="Wangchuk T."/>
            <person name="Wangdi T."/>
            <person name="Weiand M."/>
            <person name="Wilkinson J."/>
            <person name="Wilson A."/>
            <person name="Yadav S."/>
            <person name="Young G."/>
            <person name="Yu Q."/>
            <person name="Zembek L."/>
            <person name="Zhong D."/>
            <person name="Zimmer A."/>
            <person name="Zwirko Z."/>
            <person name="Jaffe D.B."/>
            <person name="Alvarez P."/>
            <person name="Brockman W."/>
            <person name="Butler J."/>
            <person name="Chin C."/>
            <person name="Gnerre S."/>
            <person name="Grabherr M."/>
            <person name="Kleber M."/>
            <person name="Mauceli E."/>
            <person name="MacCallum I."/>
        </authorList>
    </citation>
    <scope>NUCLEOTIDE SEQUENCE [LARGE SCALE GENOMIC DNA]</scope>
    <source>
        <strain evidence="20">Tucson 14030-0811.24</strain>
    </source>
</reference>
<dbReference type="InParanoid" id="B4NJ46"/>
<dbReference type="PROSITE" id="PS50011">
    <property type="entry name" value="PROTEIN_KINASE_DOM"/>
    <property type="match status" value="1"/>
</dbReference>
<dbReference type="SMR" id="B4NJ46"/>
<evidence type="ECO:0000256" key="5">
    <source>
        <dbReference type="ARBA" id="ARBA00022741"/>
    </source>
</evidence>
<keyword evidence="8" id="KW-0325">Glycoprotein</keyword>
<evidence type="ECO:0000256" key="6">
    <source>
        <dbReference type="ARBA" id="ARBA00022989"/>
    </source>
</evidence>
<dbReference type="OrthoDB" id="1890790at2759"/>
<feature type="compositionally biased region" description="Polar residues" evidence="14">
    <location>
        <begin position="1638"/>
        <end position="1661"/>
    </location>
</feature>
<dbReference type="GO" id="GO:0007168">
    <property type="term" value="P:receptor guanylyl cyclase signaling pathway"/>
    <property type="evidence" value="ECO:0007669"/>
    <property type="project" value="TreeGrafter"/>
</dbReference>
<comment type="similarity">
    <text evidence="11">Belongs to the adenylyl cyclase class-4/guanylyl cyclase family.</text>
</comment>
<dbReference type="HOGENOM" id="CLU_005980_1_0_1"/>
<feature type="chain" id="PRO_5006458461" description="Guanylate cyclase" evidence="16">
    <location>
        <begin position="29"/>
        <end position="1731"/>
    </location>
</feature>
<feature type="domain" description="Protein kinase" evidence="17">
    <location>
        <begin position="782"/>
        <end position="1067"/>
    </location>
</feature>
<organism evidence="19 20">
    <name type="scientific">Drosophila willistoni</name>
    <name type="common">Fruit fly</name>
    <dbReference type="NCBI Taxonomy" id="7260"/>
    <lineage>
        <taxon>Eukaryota</taxon>
        <taxon>Metazoa</taxon>
        <taxon>Ecdysozoa</taxon>
        <taxon>Arthropoda</taxon>
        <taxon>Hexapoda</taxon>
        <taxon>Insecta</taxon>
        <taxon>Pterygota</taxon>
        <taxon>Neoptera</taxon>
        <taxon>Endopterygota</taxon>
        <taxon>Diptera</taxon>
        <taxon>Brachycera</taxon>
        <taxon>Muscomorpha</taxon>
        <taxon>Ephydroidea</taxon>
        <taxon>Drosophilidae</taxon>
        <taxon>Drosophila</taxon>
        <taxon>Sophophora</taxon>
    </lineage>
</organism>
<dbReference type="PANTHER" id="PTHR11920">
    <property type="entry name" value="GUANYLYL CYCLASE"/>
    <property type="match status" value="1"/>
</dbReference>
<proteinExistence type="inferred from homology"/>
<keyword evidence="9 11" id="KW-0456">Lyase</keyword>
<evidence type="ECO:0000256" key="4">
    <source>
        <dbReference type="ARBA" id="ARBA00022692"/>
    </source>
</evidence>